<dbReference type="eggNOG" id="ENOG502S808">
    <property type="taxonomic scope" value="Eukaryota"/>
</dbReference>
<dbReference type="PANTHER" id="PTHR19303">
    <property type="entry name" value="TRANSPOSON"/>
    <property type="match status" value="1"/>
</dbReference>
<dbReference type="RefSeq" id="XP_001226259.1">
    <property type="nucleotide sequence ID" value="XM_001226258.1"/>
</dbReference>
<feature type="compositionally biased region" description="Polar residues" evidence="2">
    <location>
        <begin position="923"/>
        <end position="933"/>
    </location>
</feature>
<dbReference type="InterPro" id="IPR027417">
    <property type="entry name" value="P-loop_NTPase"/>
</dbReference>
<keyword evidence="5" id="KW-1185">Reference proteome</keyword>
<dbReference type="OrthoDB" id="4589250at2759"/>
<accession>Q2GM12</accession>
<keyword evidence="1" id="KW-0238">DNA-binding</keyword>
<feature type="region of interest" description="Disordered" evidence="2">
    <location>
        <begin position="384"/>
        <end position="413"/>
    </location>
</feature>
<gene>
    <name evidence="4" type="ORF">CHGG_10992</name>
</gene>
<dbReference type="InterPro" id="IPR006600">
    <property type="entry name" value="HTH_CenpB_DNA-bd_dom"/>
</dbReference>
<dbReference type="InterPro" id="IPR050863">
    <property type="entry name" value="CenT-Element_Derived"/>
</dbReference>
<feature type="region of interest" description="Disordered" evidence="2">
    <location>
        <begin position="897"/>
        <end position="933"/>
    </location>
</feature>
<dbReference type="SUPFAM" id="SSF46689">
    <property type="entry name" value="Homeodomain-like"/>
    <property type="match status" value="1"/>
</dbReference>
<dbReference type="PROSITE" id="PS51253">
    <property type="entry name" value="HTH_CENPB"/>
    <property type="match status" value="1"/>
</dbReference>
<feature type="domain" description="HTH CENPB-type" evidence="3">
    <location>
        <begin position="51"/>
        <end position="120"/>
    </location>
</feature>
<dbReference type="Pfam" id="PF03184">
    <property type="entry name" value="DDE_1"/>
    <property type="match status" value="1"/>
</dbReference>
<dbReference type="GO" id="GO:0003677">
    <property type="term" value="F:DNA binding"/>
    <property type="evidence" value="ECO:0007669"/>
    <property type="project" value="UniProtKB-KW"/>
</dbReference>
<name>Q2GM12_CHAGB</name>
<dbReference type="SUPFAM" id="SSF52540">
    <property type="entry name" value="P-loop containing nucleoside triphosphate hydrolases"/>
    <property type="match status" value="1"/>
</dbReference>
<evidence type="ECO:0000256" key="2">
    <source>
        <dbReference type="SAM" id="MobiDB-lite"/>
    </source>
</evidence>
<dbReference type="AlphaFoldDB" id="Q2GM12"/>
<evidence type="ECO:0000259" key="3">
    <source>
        <dbReference type="PROSITE" id="PS51253"/>
    </source>
</evidence>
<dbReference type="InterPro" id="IPR009057">
    <property type="entry name" value="Homeodomain-like_sf"/>
</dbReference>
<proteinExistence type="predicted"/>
<protein>
    <recommendedName>
        <fullName evidence="3">HTH CENPB-type domain-containing protein</fullName>
    </recommendedName>
</protein>
<dbReference type="GeneID" id="4397138"/>
<dbReference type="VEuPathDB" id="FungiDB:CHGG_10992"/>
<organism evidence="4 5">
    <name type="scientific">Chaetomium globosum (strain ATCC 6205 / CBS 148.51 / DSM 1962 / NBRC 6347 / NRRL 1970)</name>
    <name type="common">Soil fungus</name>
    <dbReference type="NCBI Taxonomy" id="306901"/>
    <lineage>
        <taxon>Eukaryota</taxon>
        <taxon>Fungi</taxon>
        <taxon>Dikarya</taxon>
        <taxon>Ascomycota</taxon>
        <taxon>Pezizomycotina</taxon>
        <taxon>Sordariomycetes</taxon>
        <taxon>Sordariomycetidae</taxon>
        <taxon>Sordariales</taxon>
        <taxon>Chaetomiaceae</taxon>
        <taxon>Chaetomium</taxon>
    </lineage>
</organism>
<sequence length="933" mass="104546">MPPTFKEDRMVLALQALKNDKNLTERTAAKTYGVDRRTLGRRRTGKPARRDIPANLRKLTDLEELTIVQYILELDARAFPPRLCGVEDMANHLLRTRGAPPVGKLWAHRFVKRQPRLSTRRTRRYDYQRAKCEDPKVIGEWFALVQNTRAKYGIVDDDVYNFDETGFMMGMIFPGMVVTTSDGRGKANLAQPGNREWATVIQGVNALGWAIPPFIILAAQYHLANWYRECNLPLDWRIATTDNGWTTNAVGLDWIKHFDYHTAPRTKGIYRLLILDGHESHHSTEFELYCRDNKIITLCMPPHSSHKCQPLDVGCFGPLKQAYGRYVEELMRAHINHISKLEFLCAFREAFFASMTEKNIQGGFAGAGIVPFDPERVLSKLDVKLHTPTPPNSRPGTAQPWVSKTPHNPQEASSQSNLIKTHIASHQNSSPASMLAAVDQLTKGTTAVMHQVALLQSEVSSLRKANEALSKRRRAKKTRVQLGGSLTVQDAQDLLDQRAVALFVFGAKELRIEVVDEGGLGEWEEGPGFEVSCACVAGAGWQDLALGQVGLVVSGTGLTPSPMYDAAFLSLHRRRVVRSPWFLREQVRVAGCPRLRGFLRRLRNGDQTEQDFQRLSQRLYTPSCKCSFVDGLRAITPLNQDRWDLNMAAVVQWARAHGKHISIFVAKHDAESGKRLRVEELGDVLRHGDDSQLPTPGLFFYAQGMPVVVTRNQFVGLKVVNGAPFMAVDIFPDLAFGTIALTSDVTLHLGPPVAVLLQSDDSADLAIPGLPNGTILVKSKTVAIPSQMRGKEGRWRGKPGFRWVTHRTGPLCTPAFAMTDQKSQGKQFSDALVNLKGVHSRGTATRPSFMSLYVQLSRAESWDGLHLFRKPARGDFIEPKNVLDKDMRNAIVKLEQRGKETRRRFEQDHRHEPWQVGDKKTGPLTQSPHAKYS</sequence>
<feature type="compositionally biased region" description="Basic and acidic residues" evidence="2">
    <location>
        <begin position="897"/>
        <end position="921"/>
    </location>
</feature>
<reference evidence="5" key="1">
    <citation type="journal article" date="2015" name="Genome Announc.">
        <title>Draft genome sequence of the cellulolytic fungus Chaetomium globosum.</title>
        <authorList>
            <person name="Cuomo C.A."/>
            <person name="Untereiner W.A."/>
            <person name="Ma L.-J."/>
            <person name="Grabherr M."/>
            <person name="Birren B.W."/>
        </authorList>
    </citation>
    <scope>NUCLEOTIDE SEQUENCE [LARGE SCALE GENOMIC DNA]</scope>
    <source>
        <strain evidence="5">ATCC 6205 / CBS 148.51 / DSM 1962 / NBRC 6347 / NRRL 1970</strain>
    </source>
</reference>
<evidence type="ECO:0000313" key="4">
    <source>
        <dbReference type="EMBL" id="EAQ83174.1"/>
    </source>
</evidence>
<dbReference type="InParanoid" id="Q2GM12"/>
<dbReference type="EMBL" id="CH408036">
    <property type="protein sequence ID" value="EAQ83174.1"/>
    <property type="molecule type" value="Genomic_DNA"/>
</dbReference>
<dbReference type="Proteomes" id="UP000001056">
    <property type="component" value="Unassembled WGS sequence"/>
</dbReference>
<dbReference type="PANTHER" id="PTHR19303:SF62">
    <property type="entry name" value="HTH CENPB-TYPE DOMAIN-CONTAINING PROTEIN-RELATED"/>
    <property type="match status" value="1"/>
</dbReference>
<feature type="compositionally biased region" description="Polar residues" evidence="2">
    <location>
        <begin position="394"/>
        <end position="413"/>
    </location>
</feature>
<evidence type="ECO:0000256" key="1">
    <source>
        <dbReference type="ARBA" id="ARBA00023125"/>
    </source>
</evidence>
<dbReference type="InterPro" id="IPR004875">
    <property type="entry name" value="DDE_SF_endonuclease_dom"/>
</dbReference>
<dbReference type="GO" id="GO:0005634">
    <property type="term" value="C:nucleus"/>
    <property type="evidence" value="ECO:0007669"/>
    <property type="project" value="TreeGrafter"/>
</dbReference>
<dbReference type="HOGENOM" id="CLU_313744_0_0_1"/>
<evidence type="ECO:0000313" key="5">
    <source>
        <dbReference type="Proteomes" id="UP000001056"/>
    </source>
</evidence>